<proteinExistence type="inferred from homology"/>
<dbReference type="GO" id="GO:0005634">
    <property type="term" value="C:nucleus"/>
    <property type="evidence" value="ECO:0007669"/>
    <property type="project" value="TreeGrafter"/>
</dbReference>
<reference evidence="3" key="1">
    <citation type="journal article" date="2020" name="Stud. Mycol.">
        <title>101 Dothideomycetes genomes: a test case for predicting lifestyles and emergence of pathogens.</title>
        <authorList>
            <person name="Haridas S."/>
            <person name="Albert R."/>
            <person name="Binder M."/>
            <person name="Bloem J."/>
            <person name="Labutti K."/>
            <person name="Salamov A."/>
            <person name="Andreopoulos B."/>
            <person name="Baker S."/>
            <person name="Barry K."/>
            <person name="Bills G."/>
            <person name="Bluhm B."/>
            <person name="Cannon C."/>
            <person name="Castanera R."/>
            <person name="Culley D."/>
            <person name="Daum C."/>
            <person name="Ezra D."/>
            <person name="Gonzalez J."/>
            <person name="Henrissat B."/>
            <person name="Kuo A."/>
            <person name="Liang C."/>
            <person name="Lipzen A."/>
            <person name="Lutzoni F."/>
            <person name="Magnuson J."/>
            <person name="Mondo S."/>
            <person name="Nolan M."/>
            <person name="Ohm R."/>
            <person name="Pangilinan J."/>
            <person name="Park H.-J."/>
            <person name="Ramirez L."/>
            <person name="Alfaro M."/>
            <person name="Sun H."/>
            <person name="Tritt A."/>
            <person name="Yoshinaga Y."/>
            <person name="Zwiers L.-H."/>
            <person name="Turgeon B."/>
            <person name="Goodwin S."/>
            <person name="Spatafora J."/>
            <person name="Crous P."/>
            <person name="Grigoriev I."/>
        </authorList>
    </citation>
    <scope>NUCLEOTIDE SEQUENCE</scope>
    <source>
        <strain evidence="3">CBS 262.69</strain>
    </source>
</reference>
<dbReference type="Pfam" id="PF04180">
    <property type="entry name" value="LTV"/>
    <property type="match status" value="1"/>
</dbReference>
<dbReference type="EMBL" id="ML996688">
    <property type="protein sequence ID" value="KAF2404149.1"/>
    <property type="molecule type" value="Genomic_DNA"/>
</dbReference>
<accession>A0A6G1I7V4</accession>
<feature type="region of interest" description="Disordered" evidence="2">
    <location>
        <begin position="257"/>
        <end position="283"/>
    </location>
</feature>
<evidence type="ECO:0000313" key="4">
    <source>
        <dbReference type="Proteomes" id="UP000799640"/>
    </source>
</evidence>
<gene>
    <name evidence="3" type="ORF">EJ06DRAFT_540856</name>
</gene>
<dbReference type="GO" id="GO:0042274">
    <property type="term" value="P:ribosomal small subunit biogenesis"/>
    <property type="evidence" value="ECO:0007669"/>
    <property type="project" value="InterPro"/>
</dbReference>
<dbReference type="GO" id="GO:0030688">
    <property type="term" value="C:preribosome, small subunit precursor"/>
    <property type="evidence" value="ECO:0007669"/>
    <property type="project" value="TreeGrafter"/>
</dbReference>
<name>A0A6G1I7V4_9PEZI</name>
<dbReference type="PANTHER" id="PTHR21531">
    <property type="entry name" value="LOW-TEMPERATURE VIABILITY PROTEIN LTV1-RELATED"/>
    <property type="match status" value="1"/>
</dbReference>
<keyword evidence="4" id="KW-1185">Reference proteome</keyword>
<sequence length="465" mass="50084">MPRRKFIDKKTAQTFHLVYRSQNDPLIHDPDASDMVFTEAPSSKNQLRKAHNLNDDDVAPPLSSASSSVSSTGRKVKHLSDLQSEFGEIRGNEGEAAAHGVFFDDSAYDYMQHLREGGGAGSVFVPAKGEKGKHTGDLAAALESLELRSEADSTASTSSVASAFFSDAMLPSGFVRPRTYQDMQEVPDAIKGFKPDMDPRLREVLEALEDEAFVVDEEEEEEEVFGQLVGQGREVDPLEWEEEMGALEGDEGWESDVTVKADGKGKRREEEVPDAEEGEGGNWMAEYAKFKKEGGKAGVRFADAEKKDDGKSTMASTTASSLASGRRKKRKGALTTSSGYSMSSSALARTEGMSLLDARFAALENVYENDEDGDGDFDDAASGISGMSRMSKMSLFSSASAASQGPSAVRSDFGSVMEEFLGSQPGGRKKEGRMRVGRSGHVMGGLSTLDEVRNGLGPARVKGRS</sequence>
<feature type="compositionally biased region" description="Low complexity" evidence="2">
    <location>
        <begin position="59"/>
        <end position="71"/>
    </location>
</feature>
<comment type="similarity">
    <text evidence="1">Belongs to the LTV1 family.</text>
</comment>
<evidence type="ECO:0000256" key="1">
    <source>
        <dbReference type="ARBA" id="ARBA00009078"/>
    </source>
</evidence>
<protein>
    <submittedName>
        <fullName evidence="3">Low temperature viability protein</fullName>
    </submittedName>
</protein>
<dbReference type="PANTHER" id="PTHR21531:SF0">
    <property type="entry name" value="PROTEIN LTV1 HOMOLOG"/>
    <property type="match status" value="1"/>
</dbReference>
<evidence type="ECO:0000256" key="2">
    <source>
        <dbReference type="SAM" id="MobiDB-lite"/>
    </source>
</evidence>
<dbReference type="Proteomes" id="UP000799640">
    <property type="component" value="Unassembled WGS sequence"/>
</dbReference>
<feature type="compositionally biased region" description="Low complexity" evidence="2">
    <location>
        <begin position="312"/>
        <end position="324"/>
    </location>
</feature>
<feature type="region of interest" description="Disordered" evidence="2">
    <location>
        <begin position="303"/>
        <end position="346"/>
    </location>
</feature>
<dbReference type="GO" id="GO:0005829">
    <property type="term" value="C:cytosol"/>
    <property type="evidence" value="ECO:0007669"/>
    <property type="project" value="TreeGrafter"/>
</dbReference>
<dbReference type="AlphaFoldDB" id="A0A6G1I7V4"/>
<dbReference type="GO" id="GO:0000056">
    <property type="term" value="P:ribosomal small subunit export from nucleus"/>
    <property type="evidence" value="ECO:0007669"/>
    <property type="project" value="TreeGrafter"/>
</dbReference>
<feature type="region of interest" description="Disordered" evidence="2">
    <location>
        <begin position="21"/>
        <end position="76"/>
    </location>
</feature>
<feature type="compositionally biased region" description="Basic and acidic residues" evidence="2">
    <location>
        <begin position="257"/>
        <end position="270"/>
    </location>
</feature>
<feature type="region of interest" description="Disordered" evidence="2">
    <location>
        <begin position="419"/>
        <end position="465"/>
    </location>
</feature>
<dbReference type="OrthoDB" id="5852896at2759"/>
<organism evidence="3 4">
    <name type="scientific">Trichodelitschia bisporula</name>
    <dbReference type="NCBI Taxonomy" id="703511"/>
    <lineage>
        <taxon>Eukaryota</taxon>
        <taxon>Fungi</taxon>
        <taxon>Dikarya</taxon>
        <taxon>Ascomycota</taxon>
        <taxon>Pezizomycotina</taxon>
        <taxon>Dothideomycetes</taxon>
        <taxon>Dothideomycetes incertae sedis</taxon>
        <taxon>Phaeotrichales</taxon>
        <taxon>Phaeotrichaceae</taxon>
        <taxon>Trichodelitschia</taxon>
    </lineage>
</organism>
<dbReference type="InterPro" id="IPR007307">
    <property type="entry name" value="Ltv1"/>
</dbReference>
<evidence type="ECO:0000313" key="3">
    <source>
        <dbReference type="EMBL" id="KAF2404149.1"/>
    </source>
</evidence>